<dbReference type="AlphaFoldDB" id="A0A4V6BFK5"/>
<dbReference type="Proteomes" id="UP000034832">
    <property type="component" value="Unassembled WGS sequence"/>
</dbReference>
<gene>
    <name evidence="1" type="ORF">YH63_020785</name>
</gene>
<evidence type="ECO:0000313" key="1">
    <source>
        <dbReference type="EMBL" id="TKT73663.1"/>
    </source>
</evidence>
<dbReference type="RefSeq" id="WP_137325263.1">
    <property type="nucleotide sequence ID" value="NZ_LBIA02000001.1"/>
</dbReference>
<reference evidence="1" key="1">
    <citation type="submission" date="2019-04" db="EMBL/GenBank/DDBJ databases">
        <title>Whole genome sequencing of cave bacteria.</title>
        <authorList>
            <person name="Gan H.M."/>
            <person name="Barton H."/>
            <person name="Savka M.A."/>
        </authorList>
    </citation>
    <scope>NUCLEOTIDE SEQUENCE [LARGE SCALE GENOMIC DNA]</scope>
    <source>
        <strain evidence="1">LC387</strain>
    </source>
</reference>
<evidence type="ECO:0000313" key="2">
    <source>
        <dbReference type="Proteomes" id="UP000034832"/>
    </source>
</evidence>
<name>A0A4V6BFK5_9BRAD</name>
<accession>A0A4V6BFK5</accession>
<sequence>MTNKSTEDHLSELHRTGSLVHYSPDLWPDRSCKRRLWLHPKVHAWANAPDEGAEYGARIRAVFRSFVGGADFDDDALFKPITKGPDGKLGLWEIKIIYVPQARVFGGFLRKGEFVALSYGIRSHLASYGFQPIIDLVRQRWEDLFPDRSMLKAPRVELLGDFDGGI</sequence>
<dbReference type="OrthoDB" id="7364201at2"/>
<keyword evidence="2" id="KW-1185">Reference proteome</keyword>
<organism evidence="1 2">
    <name type="scientific">Afipia massiliensis</name>
    <dbReference type="NCBI Taxonomy" id="211460"/>
    <lineage>
        <taxon>Bacteria</taxon>
        <taxon>Pseudomonadati</taxon>
        <taxon>Pseudomonadota</taxon>
        <taxon>Alphaproteobacteria</taxon>
        <taxon>Hyphomicrobiales</taxon>
        <taxon>Nitrobacteraceae</taxon>
        <taxon>Afipia</taxon>
    </lineage>
</organism>
<protein>
    <submittedName>
        <fullName evidence="1">Uncharacterized protein</fullName>
    </submittedName>
</protein>
<comment type="caution">
    <text evidence="1">The sequence shown here is derived from an EMBL/GenBank/DDBJ whole genome shotgun (WGS) entry which is preliminary data.</text>
</comment>
<proteinExistence type="predicted"/>
<dbReference type="EMBL" id="LBIA02000001">
    <property type="protein sequence ID" value="TKT73663.1"/>
    <property type="molecule type" value="Genomic_DNA"/>
</dbReference>